<feature type="compositionally biased region" description="Polar residues" evidence="1">
    <location>
        <begin position="370"/>
        <end position="381"/>
    </location>
</feature>
<dbReference type="AlphaFoldDB" id="A0AA40FXZ3"/>
<proteinExistence type="predicted"/>
<comment type="caution">
    <text evidence="2">The sequence shown here is derived from an EMBL/GenBank/DDBJ whole genome shotgun (WGS) entry which is preliminary data.</text>
</comment>
<protein>
    <submittedName>
        <fullName evidence="2">Uncharacterized protein</fullName>
    </submittedName>
</protein>
<name>A0AA40FXZ3_9HYME</name>
<accession>A0AA40FXZ3</accession>
<keyword evidence="3" id="KW-1185">Reference proteome</keyword>
<organism evidence="2 3">
    <name type="scientific">Melipona bicolor</name>
    <dbReference type="NCBI Taxonomy" id="60889"/>
    <lineage>
        <taxon>Eukaryota</taxon>
        <taxon>Metazoa</taxon>
        <taxon>Ecdysozoa</taxon>
        <taxon>Arthropoda</taxon>
        <taxon>Hexapoda</taxon>
        <taxon>Insecta</taxon>
        <taxon>Pterygota</taxon>
        <taxon>Neoptera</taxon>
        <taxon>Endopterygota</taxon>
        <taxon>Hymenoptera</taxon>
        <taxon>Apocrita</taxon>
        <taxon>Aculeata</taxon>
        <taxon>Apoidea</taxon>
        <taxon>Anthophila</taxon>
        <taxon>Apidae</taxon>
        <taxon>Melipona</taxon>
    </lineage>
</organism>
<evidence type="ECO:0000313" key="2">
    <source>
        <dbReference type="EMBL" id="KAK1127458.1"/>
    </source>
</evidence>
<feature type="compositionally biased region" description="Basic and acidic residues" evidence="1">
    <location>
        <begin position="312"/>
        <end position="325"/>
    </location>
</feature>
<feature type="region of interest" description="Disordered" evidence="1">
    <location>
        <begin position="287"/>
        <end position="343"/>
    </location>
</feature>
<feature type="region of interest" description="Disordered" evidence="1">
    <location>
        <begin position="359"/>
        <end position="395"/>
    </location>
</feature>
<reference evidence="2" key="1">
    <citation type="submission" date="2021-10" db="EMBL/GenBank/DDBJ databases">
        <title>Melipona bicolor Genome sequencing and assembly.</title>
        <authorList>
            <person name="Araujo N.S."/>
            <person name="Arias M.C."/>
        </authorList>
    </citation>
    <scope>NUCLEOTIDE SEQUENCE</scope>
    <source>
        <strain evidence="2">USP_2M_L1-L4_2017</strain>
        <tissue evidence="2">Whole body</tissue>
    </source>
</reference>
<feature type="compositionally biased region" description="Low complexity" evidence="1">
    <location>
        <begin position="330"/>
        <end position="341"/>
    </location>
</feature>
<evidence type="ECO:0000256" key="1">
    <source>
        <dbReference type="SAM" id="MobiDB-lite"/>
    </source>
</evidence>
<evidence type="ECO:0000313" key="3">
    <source>
        <dbReference type="Proteomes" id="UP001177670"/>
    </source>
</evidence>
<gene>
    <name evidence="2" type="ORF">K0M31_003995</name>
</gene>
<feature type="compositionally biased region" description="Low complexity" evidence="1">
    <location>
        <begin position="294"/>
        <end position="308"/>
    </location>
</feature>
<dbReference type="Proteomes" id="UP001177670">
    <property type="component" value="Unassembled WGS sequence"/>
</dbReference>
<dbReference type="EMBL" id="JAHYIQ010000012">
    <property type="protein sequence ID" value="KAK1127458.1"/>
    <property type="molecule type" value="Genomic_DNA"/>
</dbReference>
<sequence length="482" mass="55737">MIQNQREFLEEIDFEVLGAEIFRKINLLRQLALDSKSENKQSRREVANLANLSARYPRWEGLYSAKLDGAITQLFNPRSWLTAPDLFAQSLTINLIDVTPIERAAWITTAEIVRYQESKRGCCEPTFSPVSPPICNEPRGNNNRQAIKPPIEECCGLRKYNYAKSQAEADFCNTQRLLEKIRYLKRNVQDLEYAQQRIRTQQIAEKKETTCQTLAPSRSDVNNFREILDNCIKEMTRLRGFFEDENVWWKIFKKREFNCCEQKLPHLHGYLDGTMVTLKILEEKKEEFGEPVATSTPTKSPSSPNSSNHTRNYREEREERVENHSKTHANSSTNTETISNSCQNQCPASCQIHEGNLDSSRAETQEETVDQTQRNSEQPRTISYDETSDTENTNDTYDWFSKNNVGNAERPSITFNSENTAKRATIAADISTSIDLIPYAQYRNIRPSIKTLRDVQERNFSIRESKVKKQIRQANRTGQRYA</sequence>